<accession>A0A4Q2RJ09</accession>
<dbReference type="PANTHER" id="PTHR30518:SF2">
    <property type="entry name" value="ENDOLYTIC MUREIN TRANSGLYCOSYLASE"/>
    <property type="match status" value="1"/>
</dbReference>
<evidence type="ECO:0000256" key="6">
    <source>
        <dbReference type="ARBA" id="ARBA00023316"/>
    </source>
</evidence>
<name>A0A4Q2RJ09_9HYPH</name>
<dbReference type="GO" id="GO:0009252">
    <property type="term" value="P:peptidoglycan biosynthetic process"/>
    <property type="evidence" value="ECO:0007669"/>
    <property type="project" value="UniProtKB-UniRule"/>
</dbReference>
<protein>
    <recommendedName>
        <fullName evidence="7">Endolytic murein transglycosylase</fullName>
        <ecNumber evidence="7">4.2.2.29</ecNumber>
    </recommendedName>
    <alternativeName>
        <fullName evidence="7">Peptidoglycan lytic transglycosylase</fullName>
    </alternativeName>
    <alternativeName>
        <fullName evidence="7">Peptidoglycan polymerization terminase</fullName>
    </alternativeName>
</protein>
<evidence type="ECO:0000256" key="3">
    <source>
        <dbReference type="ARBA" id="ARBA00022989"/>
    </source>
</evidence>
<comment type="similarity">
    <text evidence="7">Belongs to the transglycosylase MltG family.</text>
</comment>
<dbReference type="GO" id="GO:0008932">
    <property type="term" value="F:lytic endotransglycosylase activity"/>
    <property type="evidence" value="ECO:0007669"/>
    <property type="project" value="UniProtKB-UniRule"/>
</dbReference>
<reference evidence="9 10" key="1">
    <citation type="submission" date="2018-09" db="EMBL/GenBank/DDBJ databases">
        <authorList>
            <person name="Grouzdev D.S."/>
            <person name="Krutkina M.S."/>
        </authorList>
    </citation>
    <scope>NUCLEOTIDE SEQUENCE [LARGE SCALE GENOMIC DNA]</scope>
    <source>
        <strain evidence="9 10">RmlP001</strain>
    </source>
</reference>
<feature type="compositionally biased region" description="Basic and acidic residues" evidence="8">
    <location>
        <begin position="10"/>
        <end position="20"/>
    </location>
</feature>
<keyword evidence="3 7" id="KW-1133">Transmembrane helix</keyword>
<keyword evidence="10" id="KW-1185">Reference proteome</keyword>
<keyword evidence="1 7" id="KW-1003">Cell membrane</keyword>
<comment type="function">
    <text evidence="7">Functions as a peptidoglycan terminase that cleaves nascent peptidoglycan strands endolytically to terminate their elongation.</text>
</comment>
<keyword evidence="5 7" id="KW-0456">Lyase</keyword>
<feature type="compositionally biased region" description="Basic and acidic residues" evidence="8">
    <location>
        <begin position="377"/>
        <end position="387"/>
    </location>
</feature>
<evidence type="ECO:0000256" key="2">
    <source>
        <dbReference type="ARBA" id="ARBA00022692"/>
    </source>
</evidence>
<dbReference type="GO" id="GO:0005886">
    <property type="term" value="C:plasma membrane"/>
    <property type="evidence" value="ECO:0007669"/>
    <property type="project" value="UniProtKB-SubCell"/>
</dbReference>
<proteinExistence type="inferred from homology"/>
<dbReference type="Pfam" id="PF02618">
    <property type="entry name" value="YceG"/>
    <property type="match status" value="1"/>
</dbReference>
<dbReference type="NCBIfam" id="TIGR00247">
    <property type="entry name" value="endolytic transglycosylase MltG"/>
    <property type="match status" value="1"/>
</dbReference>
<evidence type="ECO:0000256" key="5">
    <source>
        <dbReference type="ARBA" id="ARBA00023239"/>
    </source>
</evidence>
<comment type="subcellular location">
    <subcellularLocation>
        <location evidence="7">Cell inner membrane</location>
        <topology evidence="7">Single-pass membrane protein</topology>
    </subcellularLocation>
</comment>
<keyword evidence="6 7" id="KW-0961">Cell wall biogenesis/degradation</keyword>
<organism evidence="9 10">
    <name type="scientific">Lichenibacterium ramalinae</name>
    <dbReference type="NCBI Taxonomy" id="2316527"/>
    <lineage>
        <taxon>Bacteria</taxon>
        <taxon>Pseudomonadati</taxon>
        <taxon>Pseudomonadota</taxon>
        <taxon>Alphaproteobacteria</taxon>
        <taxon>Hyphomicrobiales</taxon>
        <taxon>Lichenihabitantaceae</taxon>
        <taxon>Lichenibacterium</taxon>
    </lineage>
</organism>
<dbReference type="GO" id="GO:0071555">
    <property type="term" value="P:cell wall organization"/>
    <property type="evidence" value="ECO:0007669"/>
    <property type="project" value="UniProtKB-KW"/>
</dbReference>
<dbReference type="CDD" id="cd08010">
    <property type="entry name" value="MltG_like"/>
    <property type="match status" value="1"/>
</dbReference>
<evidence type="ECO:0000256" key="8">
    <source>
        <dbReference type="SAM" id="MobiDB-lite"/>
    </source>
</evidence>
<keyword evidence="4 7" id="KW-0472">Membrane</keyword>
<dbReference type="PANTHER" id="PTHR30518">
    <property type="entry name" value="ENDOLYTIC MUREIN TRANSGLYCOSYLASE"/>
    <property type="match status" value="1"/>
</dbReference>
<dbReference type="Gene3D" id="3.30.160.60">
    <property type="entry name" value="Classic Zinc Finger"/>
    <property type="match status" value="1"/>
</dbReference>
<feature type="transmembrane region" description="Helical" evidence="7">
    <location>
        <begin position="53"/>
        <end position="79"/>
    </location>
</feature>
<dbReference type="EMBL" id="QYBC01000004">
    <property type="protein sequence ID" value="RYB06322.1"/>
    <property type="molecule type" value="Genomic_DNA"/>
</dbReference>
<dbReference type="InterPro" id="IPR003770">
    <property type="entry name" value="MLTG-like"/>
</dbReference>
<dbReference type="Gene3D" id="3.30.1490.480">
    <property type="entry name" value="Endolytic murein transglycosylase"/>
    <property type="match status" value="1"/>
</dbReference>
<dbReference type="OrthoDB" id="9814591at2"/>
<dbReference type="EC" id="4.2.2.29" evidence="7"/>
<feature type="region of interest" description="Disordered" evidence="8">
    <location>
        <begin position="445"/>
        <end position="480"/>
    </location>
</feature>
<gene>
    <name evidence="7 9" type="primary">mltG</name>
    <name evidence="9" type="ORF">D3272_06095</name>
</gene>
<evidence type="ECO:0000313" key="9">
    <source>
        <dbReference type="EMBL" id="RYB06322.1"/>
    </source>
</evidence>
<dbReference type="RefSeq" id="WP_129218260.1">
    <property type="nucleotide sequence ID" value="NZ_QYBC01000004.1"/>
</dbReference>
<dbReference type="Proteomes" id="UP000289411">
    <property type="component" value="Unassembled WGS sequence"/>
</dbReference>
<comment type="catalytic activity">
    <reaction evidence="7">
        <text>a peptidoglycan chain = a peptidoglycan chain with N-acetyl-1,6-anhydromuramyl-[peptide] at the reducing end + a peptidoglycan chain with N-acetylglucosamine at the non-reducing end.</text>
        <dbReference type="EC" id="4.2.2.29"/>
    </reaction>
</comment>
<evidence type="ECO:0000313" key="10">
    <source>
        <dbReference type="Proteomes" id="UP000289411"/>
    </source>
</evidence>
<keyword evidence="2 7" id="KW-0812">Transmembrane</keyword>
<evidence type="ECO:0000256" key="7">
    <source>
        <dbReference type="HAMAP-Rule" id="MF_02065"/>
    </source>
</evidence>
<feature type="region of interest" description="Disordered" evidence="8">
    <location>
        <begin position="377"/>
        <end position="407"/>
    </location>
</feature>
<dbReference type="HAMAP" id="MF_02065">
    <property type="entry name" value="MltG"/>
    <property type="match status" value="1"/>
</dbReference>
<reference evidence="9 10" key="2">
    <citation type="submission" date="2019-02" db="EMBL/GenBank/DDBJ databases">
        <title>'Lichenibacterium ramalinii' gen. nov. sp. nov., 'Lichenibacterium minor' gen. nov. sp. nov.</title>
        <authorList>
            <person name="Pankratov T."/>
        </authorList>
    </citation>
    <scope>NUCLEOTIDE SEQUENCE [LARGE SCALE GENOMIC DNA]</scope>
    <source>
        <strain evidence="9 10">RmlP001</strain>
    </source>
</reference>
<feature type="region of interest" description="Disordered" evidence="8">
    <location>
        <begin position="1"/>
        <end position="50"/>
    </location>
</feature>
<dbReference type="AlphaFoldDB" id="A0A4Q2RJ09"/>
<evidence type="ECO:0000256" key="4">
    <source>
        <dbReference type="ARBA" id="ARBA00023136"/>
    </source>
</evidence>
<comment type="caution">
    <text evidence="9">The sequence shown here is derived from an EMBL/GenBank/DDBJ whole genome shotgun (WGS) entry which is preliminary data.</text>
</comment>
<feature type="compositionally biased region" description="Low complexity" evidence="8">
    <location>
        <begin position="388"/>
        <end position="401"/>
    </location>
</feature>
<feature type="site" description="Important for catalytic activity" evidence="7">
    <location>
        <position position="255"/>
    </location>
</feature>
<feature type="region of interest" description="Disordered" evidence="8">
    <location>
        <begin position="582"/>
        <end position="602"/>
    </location>
</feature>
<feature type="compositionally biased region" description="Low complexity" evidence="8">
    <location>
        <begin position="593"/>
        <end position="602"/>
    </location>
</feature>
<keyword evidence="7" id="KW-0997">Cell inner membrane</keyword>
<evidence type="ECO:0000256" key="1">
    <source>
        <dbReference type="ARBA" id="ARBA00022475"/>
    </source>
</evidence>
<sequence>MAEGPNSSDGETRPPDRDDPTPGARRNLMSPGEALQPDVAPPPPPGPRKARPIVATVSGVLSFLGIAAVAGIILVSLAVQRIGAPGPLPADKVVIIAPGTDVGEIIGQLEQEGVIDSAPLMTGTLYAEGDRSKIKAGEYLFKQSASLREVIDTLVSGKQILHAITIPEGLTSEQICDRLKADDVLQGEIRAVPKEGTLMPDTFKFARGTTREQLLRTMAQEQKKVVAEAWAHRAQDTTIKSPYEMVTLASIVEKETGKADERPRVAGVFVNRLTKGIPLQSDPTIVYGLVGGKATLGRGILKSEIEQKTPYNTYAIAGLPPGPICNPGRAAMEAVATPSRTRDIYFVADGTGGHAFAETLDQHRANVQRWRQIEKDAKDKLSPDLDKALGAGPAGTPAAAPKQRSDAAPAVPVYGALTGRFESVAAGPTGPKGLLAAMAPPSIALGDGGDASTRFAPPSPDQTASLDPDGPGDTAAAPTDSNAFFGVGAGTSTVADVGRASGLTFPVSAAQRADEKARAARYGTATGPDSLPLSAEVVSADQGASLAPNRPAPGRGRVVDASEGTKLDPLLDKSYDLMSAKTVPSFAPPPGAAPARRAAAVR</sequence>